<dbReference type="GO" id="GO:0030313">
    <property type="term" value="C:cell envelope"/>
    <property type="evidence" value="ECO:0007669"/>
    <property type="project" value="UniProtKB-SubCell"/>
</dbReference>
<dbReference type="AlphaFoldDB" id="A0A3E2TH01"/>
<keyword evidence="8" id="KW-1185">Reference proteome</keyword>
<dbReference type="PROSITE" id="PS51257">
    <property type="entry name" value="PROKAR_LIPOPROTEIN"/>
    <property type="match status" value="1"/>
</dbReference>
<dbReference type="EMBL" id="QVEU01000005">
    <property type="protein sequence ID" value="RGB75540.1"/>
    <property type="molecule type" value="Genomic_DNA"/>
</dbReference>
<evidence type="ECO:0000256" key="2">
    <source>
        <dbReference type="ARBA" id="ARBA00008520"/>
    </source>
</evidence>
<gene>
    <name evidence="7" type="ORF">DXA39_06970</name>
</gene>
<keyword evidence="4 6" id="KW-0732">Signal</keyword>
<sequence>MFKKIASRLMLVLMFITLTSCAGRDSDTSSTPKESTSTSNNEDASKDEKSTADKGDRTTIVFWHSMGGNLNDAIDHLVDEYNKSQDKYFVKAEFQGEYDDALTKLRSSASGKDVGADLVQVFDLGTRYMIDSGLIKPIQDFVDEDDYDLSQLEDNLLAYYTVDGKLNSMPFNSSTPLLYYNKDMFDKAGVKPPKSLEEMKEVGQKLKDSGVTDMPISMSIYGWWVEQFMSKQGLDLFDNENGRKANPTKTVFNDNGGVTNVLKAWKELEDDGIAPNVGKQGGVPEFNSGTSAMTFASTASLAQILSEVGDRFEVGTAYFPGVEASDNHGVSIGGASLYALDSGDKEKMEGTWDFIKFLVNVDSQTYWNANTGYFPVNKGVLDTDKFKELIKESPQFETAIDQLHDSTPDDQGALSTVFQESRQVMEKYIEEMLNGNVSPEDASKNMAKEMDDALESYNKVNK</sequence>
<dbReference type="RefSeq" id="WP_117521990.1">
    <property type="nucleotide sequence ID" value="NZ_QVEU01000005.1"/>
</dbReference>
<evidence type="ECO:0000256" key="1">
    <source>
        <dbReference type="ARBA" id="ARBA00004196"/>
    </source>
</evidence>
<dbReference type="CDD" id="cd14748">
    <property type="entry name" value="PBP2_UgpB"/>
    <property type="match status" value="1"/>
</dbReference>
<dbReference type="PANTHER" id="PTHR43649:SF31">
    <property type="entry name" value="SN-GLYCEROL-3-PHOSPHATE-BINDING PERIPLASMIC PROTEIN UGPB"/>
    <property type="match status" value="1"/>
</dbReference>
<accession>A0A3E2TH01</accession>
<evidence type="ECO:0000256" key="6">
    <source>
        <dbReference type="SAM" id="SignalP"/>
    </source>
</evidence>
<comment type="caution">
    <text evidence="7">The sequence shown here is derived from an EMBL/GenBank/DDBJ whole genome shotgun (WGS) entry which is preliminary data.</text>
</comment>
<keyword evidence="3" id="KW-0813">Transport</keyword>
<evidence type="ECO:0000313" key="8">
    <source>
        <dbReference type="Proteomes" id="UP000261011"/>
    </source>
</evidence>
<feature type="compositionally biased region" description="Basic and acidic residues" evidence="5">
    <location>
        <begin position="43"/>
        <end position="52"/>
    </location>
</feature>
<dbReference type="InterPro" id="IPR050490">
    <property type="entry name" value="Bact_solute-bd_prot1"/>
</dbReference>
<reference evidence="7 8" key="1">
    <citation type="submission" date="2018-08" db="EMBL/GenBank/DDBJ databases">
        <title>A genome reference for cultivated species of the human gut microbiota.</title>
        <authorList>
            <person name="Zou Y."/>
            <person name="Xue W."/>
            <person name="Luo G."/>
        </authorList>
    </citation>
    <scope>NUCLEOTIDE SEQUENCE [LARGE SCALE GENOMIC DNA]</scope>
    <source>
        <strain evidence="7 8">OF01-3</strain>
    </source>
</reference>
<protein>
    <submittedName>
        <fullName evidence="7">ABC transporter substrate-binding protein</fullName>
    </submittedName>
</protein>
<evidence type="ECO:0000256" key="4">
    <source>
        <dbReference type="ARBA" id="ARBA00022729"/>
    </source>
</evidence>
<feature type="compositionally biased region" description="Low complexity" evidence="5">
    <location>
        <begin position="28"/>
        <end position="39"/>
    </location>
</feature>
<comment type="subcellular location">
    <subcellularLocation>
        <location evidence="1">Cell envelope</location>
    </subcellularLocation>
</comment>
<dbReference type="Pfam" id="PF13416">
    <property type="entry name" value="SBP_bac_8"/>
    <property type="match status" value="1"/>
</dbReference>
<evidence type="ECO:0000256" key="3">
    <source>
        <dbReference type="ARBA" id="ARBA00022448"/>
    </source>
</evidence>
<feature type="chain" id="PRO_5038619880" evidence="6">
    <location>
        <begin position="23"/>
        <end position="462"/>
    </location>
</feature>
<comment type="similarity">
    <text evidence="2">Belongs to the bacterial solute-binding protein 1 family.</text>
</comment>
<organism evidence="7 8">
    <name type="scientific">Anaerococcus nagyae</name>
    <dbReference type="NCBI Taxonomy" id="1755241"/>
    <lineage>
        <taxon>Bacteria</taxon>
        <taxon>Bacillati</taxon>
        <taxon>Bacillota</taxon>
        <taxon>Tissierellia</taxon>
        <taxon>Tissierellales</taxon>
        <taxon>Peptoniphilaceae</taxon>
        <taxon>Anaerococcus</taxon>
    </lineage>
</organism>
<evidence type="ECO:0000256" key="5">
    <source>
        <dbReference type="SAM" id="MobiDB-lite"/>
    </source>
</evidence>
<evidence type="ECO:0000313" key="7">
    <source>
        <dbReference type="EMBL" id="RGB75540.1"/>
    </source>
</evidence>
<name>A0A3E2TH01_9FIRM</name>
<feature type="signal peptide" evidence="6">
    <location>
        <begin position="1"/>
        <end position="22"/>
    </location>
</feature>
<proteinExistence type="inferred from homology"/>
<dbReference type="SUPFAM" id="SSF53850">
    <property type="entry name" value="Periplasmic binding protein-like II"/>
    <property type="match status" value="1"/>
</dbReference>
<dbReference type="PANTHER" id="PTHR43649">
    <property type="entry name" value="ARABINOSE-BINDING PROTEIN-RELATED"/>
    <property type="match status" value="1"/>
</dbReference>
<dbReference type="Proteomes" id="UP000261011">
    <property type="component" value="Unassembled WGS sequence"/>
</dbReference>
<dbReference type="OrthoDB" id="9763054at2"/>
<dbReference type="Gene3D" id="3.40.190.10">
    <property type="entry name" value="Periplasmic binding protein-like II"/>
    <property type="match status" value="2"/>
</dbReference>
<dbReference type="InterPro" id="IPR006059">
    <property type="entry name" value="SBP"/>
</dbReference>
<feature type="region of interest" description="Disordered" evidence="5">
    <location>
        <begin position="23"/>
        <end position="52"/>
    </location>
</feature>